<dbReference type="FunFam" id="4.10.40.20:FF:000001">
    <property type="entry name" value="Insulin-like growth factor binding protein 5"/>
    <property type="match status" value="1"/>
</dbReference>
<evidence type="ECO:0000256" key="11">
    <source>
        <dbReference type="SAM" id="SignalP"/>
    </source>
</evidence>
<protein>
    <recommendedName>
        <fullName evidence="3">Insulin-like growth factor-binding protein 1</fullName>
    </recommendedName>
</protein>
<evidence type="ECO:0000313" key="15">
    <source>
        <dbReference type="Proteomes" id="UP000314294"/>
    </source>
</evidence>
<organism evidence="14 15">
    <name type="scientific">Liparis tanakae</name>
    <name type="common">Tanaka's snailfish</name>
    <dbReference type="NCBI Taxonomy" id="230148"/>
    <lineage>
        <taxon>Eukaryota</taxon>
        <taxon>Metazoa</taxon>
        <taxon>Chordata</taxon>
        <taxon>Craniata</taxon>
        <taxon>Vertebrata</taxon>
        <taxon>Euteleostomi</taxon>
        <taxon>Actinopterygii</taxon>
        <taxon>Neopterygii</taxon>
        <taxon>Teleostei</taxon>
        <taxon>Neoteleostei</taxon>
        <taxon>Acanthomorphata</taxon>
        <taxon>Eupercaria</taxon>
        <taxon>Perciformes</taxon>
        <taxon>Cottioidei</taxon>
        <taxon>Cottales</taxon>
        <taxon>Liparidae</taxon>
        <taxon>Liparis</taxon>
    </lineage>
</organism>
<dbReference type="PROSITE" id="PS00222">
    <property type="entry name" value="IGFBP_N_1"/>
    <property type="match status" value="1"/>
</dbReference>
<evidence type="ECO:0000256" key="9">
    <source>
        <dbReference type="ARBA" id="ARBA00049694"/>
    </source>
</evidence>
<dbReference type="InterPro" id="IPR036857">
    <property type="entry name" value="Thyroglobulin_1_sf"/>
</dbReference>
<keyword evidence="5" id="KW-0597">Phosphoprotein</keyword>
<proteinExistence type="predicted"/>
<evidence type="ECO:0000256" key="1">
    <source>
        <dbReference type="ARBA" id="ARBA00003811"/>
    </source>
</evidence>
<dbReference type="InterPro" id="IPR000867">
    <property type="entry name" value="IGFBP-like"/>
</dbReference>
<evidence type="ECO:0000256" key="3">
    <source>
        <dbReference type="ARBA" id="ARBA00013675"/>
    </source>
</evidence>
<comment type="caution">
    <text evidence="14">The sequence shown here is derived from an EMBL/GenBank/DDBJ whole genome shotgun (WGS) entry which is preliminary data.</text>
</comment>
<dbReference type="Pfam" id="PF00086">
    <property type="entry name" value="Thyroglobulin_1"/>
    <property type="match status" value="1"/>
</dbReference>
<comment type="function">
    <text evidence="1">IGF-binding proteins prolong the half-life of the IGFs and have been shown to either inhibit or stimulate the growth promoting effects of the IGFs on cell culture. They alter the interaction of IGFs with their cell surface receptors.</text>
</comment>
<dbReference type="EMBL" id="SRLO01001456">
    <property type="protein sequence ID" value="TNN37694.1"/>
    <property type="molecule type" value="Genomic_DNA"/>
</dbReference>
<evidence type="ECO:0000313" key="14">
    <source>
        <dbReference type="EMBL" id="TNN37694.1"/>
    </source>
</evidence>
<evidence type="ECO:0000256" key="2">
    <source>
        <dbReference type="ARBA" id="ARBA00004613"/>
    </source>
</evidence>
<keyword evidence="6" id="KW-0341">Growth regulation</keyword>
<dbReference type="OrthoDB" id="9926277at2759"/>
<comment type="subcellular location">
    <subcellularLocation>
        <location evidence="2">Secreted</location>
    </subcellularLocation>
</comment>
<evidence type="ECO:0000256" key="5">
    <source>
        <dbReference type="ARBA" id="ARBA00022553"/>
    </source>
</evidence>
<dbReference type="GO" id="GO:0048640">
    <property type="term" value="P:negative regulation of developmental growth"/>
    <property type="evidence" value="ECO:0007669"/>
    <property type="project" value="UniProtKB-ARBA"/>
</dbReference>
<feature type="domain" description="Thyroglobulin type-1" evidence="12">
    <location>
        <begin position="155"/>
        <end position="233"/>
    </location>
</feature>
<evidence type="ECO:0000259" key="12">
    <source>
        <dbReference type="PROSITE" id="PS51162"/>
    </source>
</evidence>
<dbReference type="InterPro" id="IPR000716">
    <property type="entry name" value="Thyroglobulin_1"/>
</dbReference>
<dbReference type="PANTHER" id="PTHR11551">
    <property type="entry name" value="INSULIN-LIKE GROWTH FACTOR BINDING PROTEIN"/>
    <property type="match status" value="1"/>
</dbReference>
<evidence type="ECO:0000256" key="4">
    <source>
        <dbReference type="ARBA" id="ARBA00022525"/>
    </source>
</evidence>
<dbReference type="PRINTS" id="PR01976">
    <property type="entry name" value="IGFBPFAMILY"/>
</dbReference>
<dbReference type="GO" id="GO:0043567">
    <property type="term" value="P:regulation of insulin-like growth factor receptor signaling pathway"/>
    <property type="evidence" value="ECO:0007669"/>
    <property type="project" value="TreeGrafter"/>
</dbReference>
<dbReference type="GO" id="GO:0005615">
    <property type="term" value="C:extracellular space"/>
    <property type="evidence" value="ECO:0007669"/>
    <property type="project" value="TreeGrafter"/>
</dbReference>
<keyword evidence="4" id="KW-0964">Secreted</keyword>
<dbReference type="InterPro" id="IPR022322">
    <property type="entry name" value="IGFBP1"/>
</dbReference>
<gene>
    <name evidence="14" type="primary">IGFBP1_1</name>
    <name evidence="14" type="ORF">EYF80_052144</name>
</gene>
<evidence type="ECO:0000256" key="8">
    <source>
        <dbReference type="ARBA" id="ARBA00023183"/>
    </source>
</evidence>
<evidence type="ECO:0000256" key="10">
    <source>
        <dbReference type="PROSITE-ProRule" id="PRU00500"/>
    </source>
</evidence>
<dbReference type="PRINTS" id="PR01977">
    <property type="entry name" value="IGFBPFAMILY1"/>
</dbReference>
<sequence>MTLVAAAAALAVLASVRSSPVLEPEPIRCAACTQETLAGCPAVPPDCPQVRRESGCGCCMACALEKGASCGVHTAHCGRGLRCTPRPGEAKPLHSLTRGQGVCTEDLGQEEAESDQGSLHYLLGLNLPLDPQDPAEGHESIRTKVNAIRNKLMQEGPCHVELRAAVDTISSSQRKLGEKFTSFYLPNCDRHGYYKAKQCESSLAGPPARCWCVSPWNGRKLPGSSDLPSDSECHQEVTL</sequence>
<evidence type="ECO:0000259" key="13">
    <source>
        <dbReference type="PROSITE" id="PS51323"/>
    </source>
</evidence>
<dbReference type="SUPFAM" id="SSF57610">
    <property type="entry name" value="Thyroglobulin type-1 domain"/>
    <property type="match status" value="1"/>
</dbReference>
<dbReference type="Gene3D" id="4.10.800.10">
    <property type="entry name" value="Thyroglobulin type-1"/>
    <property type="match status" value="1"/>
</dbReference>
<dbReference type="SMART" id="SM00121">
    <property type="entry name" value="IB"/>
    <property type="match status" value="1"/>
</dbReference>
<dbReference type="InterPro" id="IPR009030">
    <property type="entry name" value="Growth_fac_rcpt_cys_sf"/>
</dbReference>
<keyword evidence="8" id="KW-0340">Growth factor binding</keyword>
<feature type="signal peptide" evidence="11">
    <location>
        <begin position="1"/>
        <end position="18"/>
    </location>
</feature>
<evidence type="ECO:0000256" key="6">
    <source>
        <dbReference type="ARBA" id="ARBA00022604"/>
    </source>
</evidence>
<keyword evidence="11" id="KW-0732">Signal</keyword>
<comment type="subunit">
    <text evidence="9">Binds equally well IGF1 and IGF2. Interacts with integrin ITGA5:ITGB1. Interacts with VHL; this interaction inhibits HIF1A degradation.</text>
</comment>
<keyword evidence="15" id="KW-1185">Reference proteome</keyword>
<dbReference type="SMART" id="SM00211">
    <property type="entry name" value="TY"/>
    <property type="match status" value="1"/>
</dbReference>
<dbReference type="GO" id="GO:0031994">
    <property type="term" value="F:insulin-like growth factor I binding"/>
    <property type="evidence" value="ECO:0007669"/>
    <property type="project" value="TreeGrafter"/>
</dbReference>
<dbReference type="PROSITE" id="PS51323">
    <property type="entry name" value="IGFBP_N_2"/>
    <property type="match status" value="1"/>
</dbReference>
<dbReference type="Pfam" id="PF00219">
    <property type="entry name" value="IGFBP"/>
    <property type="match status" value="1"/>
</dbReference>
<dbReference type="PROSITE" id="PS51162">
    <property type="entry name" value="THYROGLOBULIN_1_2"/>
    <property type="match status" value="1"/>
</dbReference>
<dbReference type="CDD" id="cd00191">
    <property type="entry name" value="TY"/>
    <property type="match status" value="1"/>
</dbReference>
<accession>A0A4Z2FA72</accession>
<comment type="caution">
    <text evidence="10">Lacks conserved residue(s) required for the propagation of feature annotation.</text>
</comment>
<feature type="chain" id="PRO_5021267144" description="Insulin-like growth factor-binding protein 1" evidence="11">
    <location>
        <begin position="19"/>
        <end position="239"/>
    </location>
</feature>
<dbReference type="FunFam" id="4.10.800.10:FF:000002">
    <property type="entry name" value="Insulin-like growth factor-binding protein 2"/>
    <property type="match status" value="1"/>
</dbReference>
<dbReference type="InterPro" id="IPR017891">
    <property type="entry name" value="Insulin_GF-bd_Cys-rich_CS"/>
</dbReference>
<dbReference type="PANTHER" id="PTHR11551:SF28">
    <property type="entry name" value="INSULIN-LIKE GROWTH FACTOR-BINDING PROTEIN 1"/>
    <property type="match status" value="1"/>
</dbReference>
<dbReference type="Gene3D" id="4.10.40.20">
    <property type="match status" value="1"/>
</dbReference>
<dbReference type="SUPFAM" id="SSF57184">
    <property type="entry name" value="Growth factor receptor domain"/>
    <property type="match status" value="1"/>
</dbReference>
<dbReference type="AlphaFoldDB" id="A0A4Z2FA72"/>
<keyword evidence="7" id="KW-1015">Disulfide bond</keyword>
<dbReference type="InterPro" id="IPR022321">
    <property type="entry name" value="IGFBP_1-6_chordata"/>
</dbReference>
<dbReference type="Proteomes" id="UP000314294">
    <property type="component" value="Unassembled WGS sequence"/>
</dbReference>
<dbReference type="PROSITE" id="PS00484">
    <property type="entry name" value="THYROGLOBULIN_1_1"/>
    <property type="match status" value="1"/>
</dbReference>
<evidence type="ECO:0000256" key="7">
    <source>
        <dbReference type="ARBA" id="ARBA00023157"/>
    </source>
</evidence>
<reference evidence="14 15" key="1">
    <citation type="submission" date="2019-03" db="EMBL/GenBank/DDBJ databases">
        <title>First draft genome of Liparis tanakae, snailfish: a comprehensive survey of snailfish specific genes.</title>
        <authorList>
            <person name="Kim W."/>
            <person name="Song I."/>
            <person name="Jeong J.-H."/>
            <person name="Kim D."/>
            <person name="Kim S."/>
            <person name="Ryu S."/>
            <person name="Song J.Y."/>
            <person name="Lee S.K."/>
        </authorList>
    </citation>
    <scope>NUCLEOTIDE SEQUENCE [LARGE SCALE GENOMIC DNA]</scope>
    <source>
        <tissue evidence="14">Muscle</tissue>
    </source>
</reference>
<dbReference type="GO" id="GO:0031995">
    <property type="term" value="F:insulin-like growth factor II binding"/>
    <property type="evidence" value="ECO:0007669"/>
    <property type="project" value="TreeGrafter"/>
</dbReference>
<name>A0A4Z2FA72_9TELE</name>
<feature type="domain" description="IGFBP N-terminal" evidence="13">
    <location>
        <begin position="25"/>
        <end position="106"/>
    </location>
</feature>